<accession>A0A0W0FBD7</accession>
<feature type="region of interest" description="Disordered" evidence="1">
    <location>
        <begin position="357"/>
        <end position="377"/>
    </location>
</feature>
<dbReference type="AlphaFoldDB" id="A0A0W0FBD7"/>
<name>A0A0W0FBD7_MONRR</name>
<reference evidence="2 3" key="1">
    <citation type="submission" date="2015-12" db="EMBL/GenBank/DDBJ databases">
        <title>Draft genome sequence of Moniliophthora roreri, the causal agent of frosty pod rot of cacao.</title>
        <authorList>
            <person name="Aime M.C."/>
            <person name="Diaz-Valderrama J.R."/>
            <person name="Kijpornyongpan T."/>
            <person name="Phillips-Mora W."/>
        </authorList>
    </citation>
    <scope>NUCLEOTIDE SEQUENCE [LARGE SCALE GENOMIC DNA]</scope>
    <source>
        <strain evidence="2 3">MCA 2952</strain>
    </source>
</reference>
<evidence type="ECO:0000313" key="3">
    <source>
        <dbReference type="Proteomes" id="UP000054988"/>
    </source>
</evidence>
<evidence type="ECO:0000256" key="1">
    <source>
        <dbReference type="SAM" id="MobiDB-lite"/>
    </source>
</evidence>
<sequence length="377" mass="39868">MAPGGVVSVLGQSWCGKNNKAGSPTVPPGGEFPVPTTSDVPLLALRCGPAIFGTEPISDTSNNLSVTVCVNGEILASGTVPLNATKHPLSFSLSALQPGSKAYIISCQRFHLHTTPPWAHLSEKPVDIGSVTKMDMCTGVLLANLLTAVMMGPTGRHSRLTPTPSLISWRRTYWLNLIHIVPPFPPFGNLTVLEEVLDEMQRVGLYLMYDMRGQASESDNNATAPHAYFRTYMNDTSITGQRHTFLVRLRVPSSLLGPARVTKAVPDCCDFRAGKCAGPVISQERGGGCSFGNPQGSSLVKPPPTTVLVLVQEAASLLAFNSLLVRVPTTASAPLDAVISTPANVLVPSVALEGDGGFGFGDAQPNDNAARRPHGQP</sequence>
<evidence type="ECO:0000313" key="2">
    <source>
        <dbReference type="EMBL" id="KTB33648.1"/>
    </source>
</evidence>
<proteinExistence type="predicted"/>
<dbReference type="EMBL" id="LATX01002149">
    <property type="protein sequence ID" value="KTB33648.1"/>
    <property type="molecule type" value="Genomic_DNA"/>
</dbReference>
<gene>
    <name evidence="2" type="ORF">WG66_13715</name>
</gene>
<dbReference type="Proteomes" id="UP000054988">
    <property type="component" value="Unassembled WGS sequence"/>
</dbReference>
<protein>
    <submittedName>
        <fullName evidence="2">Uncharacterized protein</fullName>
    </submittedName>
</protein>
<comment type="caution">
    <text evidence="2">The sequence shown here is derived from an EMBL/GenBank/DDBJ whole genome shotgun (WGS) entry which is preliminary data.</text>
</comment>
<organism evidence="2 3">
    <name type="scientific">Moniliophthora roreri</name>
    <name type="common">Frosty pod rot fungus</name>
    <name type="synonym">Monilia roreri</name>
    <dbReference type="NCBI Taxonomy" id="221103"/>
    <lineage>
        <taxon>Eukaryota</taxon>
        <taxon>Fungi</taxon>
        <taxon>Dikarya</taxon>
        <taxon>Basidiomycota</taxon>
        <taxon>Agaricomycotina</taxon>
        <taxon>Agaricomycetes</taxon>
        <taxon>Agaricomycetidae</taxon>
        <taxon>Agaricales</taxon>
        <taxon>Marasmiineae</taxon>
        <taxon>Marasmiaceae</taxon>
        <taxon>Moniliophthora</taxon>
    </lineage>
</organism>